<organism evidence="1 2">
    <name type="scientific">Muricoccus pecuniae</name>
    <dbReference type="NCBI Taxonomy" id="693023"/>
    <lineage>
        <taxon>Bacteria</taxon>
        <taxon>Pseudomonadati</taxon>
        <taxon>Pseudomonadota</taxon>
        <taxon>Alphaproteobacteria</taxon>
        <taxon>Acetobacterales</taxon>
        <taxon>Roseomonadaceae</taxon>
        <taxon>Muricoccus</taxon>
    </lineage>
</organism>
<accession>A0A840YCR7</accession>
<reference evidence="1 2" key="1">
    <citation type="submission" date="2020-08" db="EMBL/GenBank/DDBJ databases">
        <title>Genomic Encyclopedia of Type Strains, Phase IV (KMG-IV): sequencing the most valuable type-strain genomes for metagenomic binning, comparative biology and taxonomic classification.</title>
        <authorList>
            <person name="Goeker M."/>
        </authorList>
    </citation>
    <scope>NUCLEOTIDE SEQUENCE [LARGE SCALE GENOMIC DNA]</scope>
    <source>
        <strain evidence="1 2">DSM 25622</strain>
    </source>
</reference>
<protein>
    <submittedName>
        <fullName evidence="1">Putative RNA-binding Zn ribbon-like protein</fullName>
    </submittedName>
</protein>
<evidence type="ECO:0000313" key="1">
    <source>
        <dbReference type="EMBL" id="MBB5696479.1"/>
    </source>
</evidence>
<dbReference type="Proteomes" id="UP000580654">
    <property type="component" value="Unassembled WGS sequence"/>
</dbReference>
<dbReference type="EMBL" id="JACIJD010000046">
    <property type="protein sequence ID" value="MBB5696479.1"/>
    <property type="molecule type" value="Genomic_DNA"/>
</dbReference>
<comment type="caution">
    <text evidence="1">The sequence shown here is derived from an EMBL/GenBank/DDBJ whole genome shotgun (WGS) entry which is preliminary data.</text>
</comment>
<sequence length="146" mass="15815">MRDEERGATIPGESTTFVVTVNGEGARCDLVIGLEGVHEALLRALWSGPREALPRDLAEHLASLREPAAWAVHGAGDGQPFWHWWAGLGERSVSVQRLTGPMPFLPSAKAALQEAVTALISCAADLRLAVEQRRGALRICRDNEAR</sequence>
<dbReference type="RefSeq" id="WP_184521857.1">
    <property type="nucleotide sequence ID" value="NZ_JACIJD010000046.1"/>
</dbReference>
<evidence type="ECO:0000313" key="2">
    <source>
        <dbReference type="Proteomes" id="UP000580654"/>
    </source>
</evidence>
<proteinExistence type="predicted"/>
<name>A0A840YCR7_9PROT</name>
<keyword evidence="2" id="KW-1185">Reference proteome</keyword>
<gene>
    <name evidence="1" type="ORF">FHS87_004550</name>
</gene>
<dbReference type="AlphaFoldDB" id="A0A840YCR7"/>